<feature type="domain" description="EamA" evidence="2">
    <location>
        <begin position="18"/>
        <end position="149"/>
    </location>
</feature>
<evidence type="ECO:0000259" key="2">
    <source>
        <dbReference type="Pfam" id="PF00892"/>
    </source>
</evidence>
<dbReference type="SUPFAM" id="SSF103481">
    <property type="entry name" value="Multidrug resistance efflux transporter EmrE"/>
    <property type="match status" value="2"/>
</dbReference>
<evidence type="ECO:0000256" key="1">
    <source>
        <dbReference type="SAM" id="Phobius"/>
    </source>
</evidence>
<feature type="transmembrane region" description="Helical" evidence="1">
    <location>
        <begin position="43"/>
        <end position="65"/>
    </location>
</feature>
<dbReference type="EMBL" id="JACIDS010000001">
    <property type="protein sequence ID" value="MBB3929987.1"/>
    <property type="molecule type" value="Genomic_DNA"/>
</dbReference>
<gene>
    <name evidence="3" type="ORF">GGR25_001006</name>
</gene>
<feature type="transmembrane region" description="Helical" evidence="1">
    <location>
        <begin position="245"/>
        <end position="265"/>
    </location>
</feature>
<feature type="transmembrane region" description="Helical" evidence="1">
    <location>
        <begin position="217"/>
        <end position="238"/>
    </location>
</feature>
<dbReference type="InterPro" id="IPR000620">
    <property type="entry name" value="EamA_dom"/>
</dbReference>
<feature type="transmembrane region" description="Helical" evidence="1">
    <location>
        <begin position="12"/>
        <end position="31"/>
    </location>
</feature>
<reference evidence="3 4" key="1">
    <citation type="submission" date="2020-08" db="EMBL/GenBank/DDBJ databases">
        <title>Genomic Encyclopedia of Type Strains, Phase IV (KMG-IV): sequencing the most valuable type-strain genomes for metagenomic binning, comparative biology and taxonomic classification.</title>
        <authorList>
            <person name="Goeker M."/>
        </authorList>
    </citation>
    <scope>NUCLEOTIDE SEQUENCE [LARGE SCALE GENOMIC DNA]</scope>
    <source>
        <strain evidence="3 4">DSM 25966</strain>
    </source>
</reference>
<feature type="transmembrane region" description="Helical" evidence="1">
    <location>
        <begin position="81"/>
        <end position="102"/>
    </location>
</feature>
<dbReference type="InterPro" id="IPR037185">
    <property type="entry name" value="EmrE-like"/>
</dbReference>
<keyword evidence="1" id="KW-1133">Transmembrane helix</keyword>
<feature type="domain" description="EamA" evidence="2">
    <location>
        <begin position="158"/>
        <end position="283"/>
    </location>
</feature>
<dbReference type="PANTHER" id="PTHR22911:SF135">
    <property type="entry name" value="BLR4310 PROTEIN"/>
    <property type="match status" value="1"/>
</dbReference>
<feature type="transmembrane region" description="Helical" evidence="1">
    <location>
        <begin position="108"/>
        <end position="127"/>
    </location>
</feature>
<name>A0A840ALT2_9HYPH</name>
<organism evidence="3 4">
    <name type="scientific">Kaistia hirudinis</name>
    <dbReference type="NCBI Taxonomy" id="1293440"/>
    <lineage>
        <taxon>Bacteria</taxon>
        <taxon>Pseudomonadati</taxon>
        <taxon>Pseudomonadota</taxon>
        <taxon>Alphaproteobacteria</taxon>
        <taxon>Hyphomicrobiales</taxon>
        <taxon>Kaistiaceae</taxon>
        <taxon>Kaistia</taxon>
    </lineage>
</organism>
<keyword evidence="4" id="KW-1185">Reference proteome</keyword>
<dbReference type="Pfam" id="PF00892">
    <property type="entry name" value="EamA"/>
    <property type="match status" value="2"/>
</dbReference>
<keyword evidence="1" id="KW-0472">Membrane</keyword>
<evidence type="ECO:0000313" key="4">
    <source>
        <dbReference type="Proteomes" id="UP000553963"/>
    </source>
</evidence>
<protein>
    <submittedName>
        <fullName evidence="3">Drug/metabolite transporter (DMT)-like permease</fullName>
    </submittedName>
</protein>
<dbReference type="RefSeq" id="WP_183397590.1">
    <property type="nucleotide sequence ID" value="NZ_JACIDS010000001.1"/>
</dbReference>
<sequence length="309" mass="33164">MSAVVHAPNETGERVLGGIAIALVGNLMFATSDATVKVLTARYSVFQIVVTQALFALIPIAIMLARSGGLRTLRVRHPRLIVLRGLLAGTGTVFGFFSFSKLPLAETYSIFFSTPMMVTLLSIPLLGERVGRHRMAAVIVGLIGVIVMVRPGFETLHLGHAAALAAAVIGAFTVLVMRRIAREEQHSVMVLAVVLGLVVVSLPGMIATFQMPTLHDMTLFACAGLLMGSAQFLIVRALSLAPASVISPMQYSMMLWAVVYGYMLFGTTVDPLVALGASIVVGSGLYIMQRERRRGRIKAELAQQQSWNG</sequence>
<feature type="transmembrane region" description="Helical" evidence="1">
    <location>
        <begin position="188"/>
        <end position="211"/>
    </location>
</feature>
<comment type="caution">
    <text evidence="3">The sequence shown here is derived from an EMBL/GenBank/DDBJ whole genome shotgun (WGS) entry which is preliminary data.</text>
</comment>
<proteinExistence type="predicted"/>
<feature type="transmembrane region" description="Helical" evidence="1">
    <location>
        <begin position="159"/>
        <end position="176"/>
    </location>
</feature>
<dbReference type="Proteomes" id="UP000553963">
    <property type="component" value="Unassembled WGS sequence"/>
</dbReference>
<feature type="transmembrane region" description="Helical" evidence="1">
    <location>
        <begin position="134"/>
        <end position="153"/>
    </location>
</feature>
<accession>A0A840ALT2</accession>
<keyword evidence="1" id="KW-0812">Transmembrane</keyword>
<dbReference type="PANTHER" id="PTHR22911">
    <property type="entry name" value="ACYL-MALONYL CONDENSING ENZYME-RELATED"/>
    <property type="match status" value="1"/>
</dbReference>
<feature type="transmembrane region" description="Helical" evidence="1">
    <location>
        <begin position="271"/>
        <end position="288"/>
    </location>
</feature>
<dbReference type="GO" id="GO:0016020">
    <property type="term" value="C:membrane"/>
    <property type="evidence" value="ECO:0007669"/>
    <property type="project" value="InterPro"/>
</dbReference>
<dbReference type="AlphaFoldDB" id="A0A840ALT2"/>
<evidence type="ECO:0000313" key="3">
    <source>
        <dbReference type="EMBL" id="MBB3929987.1"/>
    </source>
</evidence>